<dbReference type="Pfam" id="PF00144">
    <property type="entry name" value="Beta-lactamase"/>
    <property type="match status" value="1"/>
</dbReference>
<dbReference type="Gene3D" id="3.40.710.10">
    <property type="entry name" value="DD-peptidase/beta-lactamase superfamily"/>
    <property type="match status" value="1"/>
</dbReference>
<keyword evidence="1" id="KW-0732">Signal</keyword>
<dbReference type="SUPFAM" id="SSF56601">
    <property type="entry name" value="beta-lactamase/transpeptidase-like"/>
    <property type="match status" value="1"/>
</dbReference>
<gene>
    <name evidence="3" type="ORF">NX722_18815</name>
</gene>
<evidence type="ECO:0000313" key="3">
    <source>
        <dbReference type="EMBL" id="MCW7554633.1"/>
    </source>
</evidence>
<accession>A0ABT3MZ26</accession>
<feature type="signal peptide" evidence="1">
    <location>
        <begin position="1"/>
        <end position="20"/>
    </location>
</feature>
<evidence type="ECO:0000259" key="2">
    <source>
        <dbReference type="Pfam" id="PF00144"/>
    </source>
</evidence>
<evidence type="ECO:0000256" key="1">
    <source>
        <dbReference type="SAM" id="SignalP"/>
    </source>
</evidence>
<keyword evidence="4" id="KW-1185">Reference proteome</keyword>
<feature type="domain" description="Beta-lactamase-related" evidence="2">
    <location>
        <begin position="110"/>
        <end position="393"/>
    </location>
</feature>
<dbReference type="PANTHER" id="PTHR43283">
    <property type="entry name" value="BETA-LACTAMASE-RELATED"/>
    <property type="match status" value="1"/>
</dbReference>
<protein>
    <submittedName>
        <fullName evidence="3">Beta-lactamase family protein</fullName>
    </submittedName>
</protein>
<dbReference type="InterPro" id="IPR050789">
    <property type="entry name" value="Diverse_Enzym_Activities"/>
</dbReference>
<dbReference type="Proteomes" id="UP001209854">
    <property type="component" value="Unassembled WGS sequence"/>
</dbReference>
<dbReference type="EMBL" id="JAPFCC010000001">
    <property type="protein sequence ID" value="MCW7554633.1"/>
    <property type="molecule type" value="Genomic_DNA"/>
</dbReference>
<proteinExistence type="predicted"/>
<sequence>MKKTVISTLIALTTAVGAQATTFHKPDAEFINNAAMVGITQENWDSGRSAKVTMKNAYKFTHSVEMSKGDWTHDLGKAKGFDLDSVSATDVDGEHPLSVILRDRLNMESLVLLKNGELVDEYYWSGMNKDHTHLMMSVTKSFTMLTLQTLVDEGLVDMNAPITQYLPELKASPAYAVATVQQVADMRSGIKIEFTPGKIWDERMTNVQEWNGKNNYPELKSVLDFGKSLGKRTDVETGEAFDYQCANTEMLGMLITRVTGKSLAEAMEEKLWQRVGFENNAYLQSNSQGEGVGSGGLNATTRDVAIMMDVMVNGGKNRKGEQIVSKAFIDNLMNGNDEVKSAWKHDGFAKLLADAWYKDQIRVLNVGDHRFMTFVGIHGQVVVGEPSTGIVVATTGGQDEMQATRTVAMIFMDVVPTLLDALK</sequence>
<evidence type="ECO:0000313" key="4">
    <source>
        <dbReference type="Proteomes" id="UP001209854"/>
    </source>
</evidence>
<dbReference type="InterPro" id="IPR001466">
    <property type="entry name" value="Beta-lactam-related"/>
</dbReference>
<dbReference type="PANTHER" id="PTHR43283:SF7">
    <property type="entry name" value="BETA-LACTAMASE-RELATED DOMAIN-CONTAINING PROTEIN"/>
    <property type="match status" value="1"/>
</dbReference>
<feature type="chain" id="PRO_5045760371" evidence="1">
    <location>
        <begin position="21"/>
        <end position="423"/>
    </location>
</feature>
<name>A0ABT3MZ26_9GAMM</name>
<organism evidence="3 4">
    <name type="scientific">Endozoicomonas gorgoniicola</name>
    <dbReference type="NCBI Taxonomy" id="1234144"/>
    <lineage>
        <taxon>Bacteria</taxon>
        <taxon>Pseudomonadati</taxon>
        <taxon>Pseudomonadota</taxon>
        <taxon>Gammaproteobacteria</taxon>
        <taxon>Oceanospirillales</taxon>
        <taxon>Endozoicomonadaceae</taxon>
        <taxon>Endozoicomonas</taxon>
    </lineage>
</organism>
<dbReference type="RefSeq" id="WP_262564380.1">
    <property type="nucleotide sequence ID" value="NZ_JAPFCC010000001.1"/>
</dbReference>
<reference evidence="3 4" key="1">
    <citation type="submission" date="2022-10" db="EMBL/GenBank/DDBJ databases">
        <title>High-quality genome sequences of two octocoral-associated bacteria, Endozoicomonas euniceicola EF212 and Endozoicomonas gorgoniicola PS125.</title>
        <authorList>
            <person name="Chiou Y.-J."/>
            <person name="Chen Y.-H."/>
        </authorList>
    </citation>
    <scope>NUCLEOTIDE SEQUENCE [LARGE SCALE GENOMIC DNA]</scope>
    <source>
        <strain evidence="3 4">PS125</strain>
    </source>
</reference>
<comment type="caution">
    <text evidence="3">The sequence shown here is derived from an EMBL/GenBank/DDBJ whole genome shotgun (WGS) entry which is preliminary data.</text>
</comment>
<dbReference type="InterPro" id="IPR012338">
    <property type="entry name" value="Beta-lactam/transpept-like"/>
</dbReference>